<organism evidence="2 3">
    <name type="scientific">Thioclava indica</name>
    <dbReference type="NCBI Taxonomy" id="1353528"/>
    <lineage>
        <taxon>Bacteria</taxon>
        <taxon>Pseudomonadati</taxon>
        <taxon>Pseudomonadota</taxon>
        <taxon>Alphaproteobacteria</taxon>
        <taxon>Rhodobacterales</taxon>
        <taxon>Paracoccaceae</taxon>
        <taxon>Thioclava</taxon>
    </lineage>
</organism>
<evidence type="ECO:0000313" key="2">
    <source>
        <dbReference type="EMBL" id="KEO56789.1"/>
    </source>
</evidence>
<accession>A0A074JJW7</accession>
<name>A0A074JJW7_9RHOB</name>
<comment type="caution">
    <text evidence="2">The sequence shown here is derived from an EMBL/GenBank/DDBJ whole genome shotgun (WGS) entry which is preliminary data.</text>
</comment>
<feature type="compositionally biased region" description="Polar residues" evidence="1">
    <location>
        <begin position="1"/>
        <end position="11"/>
    </location>
</feature>
<reference evidence="2 3" key="1">
    <citation type="journal article" date="2015" name="Antonie Van Leeuwenhoek">
        <title>Thioclava indica sp. nov., isolated from surface seawater of the Indian Ocean.</title>
        <authorList>
            <person name="Liu Y."/>
            <person name="Lai Q."/>
            <person name="Du J."/>
            <person name="Xu H."/>
            <person name="Jiang L."/>
            <person name="Shao Z."/>
        </authorList>
    </citation>
    <scope>NUCLEOTIDE SEQUENCE [LARGE SCALE GENOMIC DNA]</scope>
    <source>
        <strain evidence="2 3">DT23-4</strain>
    </source>
</reference>
<dbReference type="EMBL" id="AUNB01000047">
    <property type="protein sequence ID" value="KEO56789.1"/>
    <property type="molecule type" value="Genomic_DNA"/>
</dbReference>
<evidence type="ECO:0000313" key="3">
    <source>
        <dbReference type="Proteomes" id="UP000027471"/>
    </source>
</evidence>
<keyword evidence="3" id="KW-1185">Reference proteome</keyword>
<dbReference type="Proteomes" id="UP000027471">
    <property type="component" value="Unassembled WGS sequence"/>
</dbReference>
<feature type="region of interest" description="Disordered" evidence="1">
    <location>
        <begin position="1"/>
        <end position="25"/>
    </location>
</feature>
<sequence length="115" mass="12395">MTGLNGNSLTDANAPESAPEAARTQFKFSVTTRQAAQIKLAYRRSGHTTQSAFLAAAVLNYIEDQSYDGAPELGRLGKQLNEIRALANGRKTAVNKAQAERLIEAFLETLRGTVA</sequence>
<dbReference type="AlphaFoldDB" id="A0A074JJW7"/>
<evidence type="ECO:0000256" key="1">
    <source>
        <dbReference type="SAM" id="MobiDB-lite"/>
    </source>
</evidence>
<protein>
    <submittedName>
        <fullName evidence="2">Uncharacterized protein</fullName>
    </submittedName>
</protein>
<proteinExistence type="predicted"/>
<gene>
    <name evidence="2" type="ORF">DT23_17570</name>
</gene>